<gene>
    <name evidence="1" type="ORF">AB8998_23145</name>
</gene>
<dbReference type="SUPFAM" id="SSF53335">
    <property type="entry name" value="S-adenosyl-L-methionine-dependent methyltransferases"/>
    <property type="match status" value="1"/>
</dbReference>
<dbReference type="EMBL" id="JBGEDP010000001">
    <property type="protein sequence ID" value="MEY8017663.1"/>
    <property type="molecule type" value="Genomic_DNA"/>
</dbReference>
<keyword evidence="2" id="KW-1185">Reference proteome</keyword>
<comment type="caution">
    <text evidence="1">The sequence shown here is derived from an EMBL/GenBank/DDBJ whole genome shotgun (WGS) entry which is preliminary data.</text>
</comment>
<proteinExistence type="predicted"/>
<name>A0ABV4C536_9MYCO</name>
<accession>A0ABV4C536</accession>
<dbReference type="Gene3D" id="3.40.50.150">
    <property type="entry name" value="Vaccinia Virus protein VP39"/>
    <property type="match status" value="1"/>
</dbReference>
<evidence type="ECO:0008006" key="3">
    <source>
        <dbReference type="Google" id="ProtNLM"/>
    </source>
</evidence>
<protein>
    <recommendedName>
        <fullName evidence="3">Methyltransferase</fullName>
    </recommendedName>
</protein>
<organism evidence="1 2">
    <name type="scientific">Mycobacterium servetii</name>
    <dbReference type="NCBI Taxonomy" id="3237418"/>
    <lineage>
        <taxon>Bacteria</taxon>
        <taxon>Bacillati</taxon>
        <taxon>Actinomycetota</taxon>
        <taxon>Actinomycetes</taxon>
        <taxon>Mycobacteriales</taxon>
        <taxon>Mycobacteriaceae</taxon>
        <taxon>Mycobacterium</taxon>
    </lineage>
</organism>
<reference evidence="1 2" key="1">
    <citation type="submission" date="2024-08" db="EMBL/GenBank/DDBJ databases">
        <title>Mycobacterium servetensis sp. nov., a novel rapid-growing mycobacterial species recovered from a human patient in Zaragoza, Spain.</title>
        <authorList>
            <person name="Tristancho-Baro A.I."/>
            <person name="Buenestado-Serrano S."/>
            <person name="Garcia De Viedma D."/>
            <person name="Milagro-Beamonte A."/>
            <person name="Burillo N."/>
            <person name="Sanz S."/>
            <person name="Lopez-Calleja A.I."/>
            <person name="Penas-Utrilla D."/>
            <person name="Guardingo M."/>
            <person name="Garcia M.J."/>
            <person name="Vinuelas-Bayon J."/>
        </authorList>
    </citation>
    <scope>NUCLEOTIDE SEQUENCE [LARGE SCALE GENOMIC DNA]</scope>
    <source>
        <strain evidence="2">HUMS_12744610</strain>
    </source>
</reference>
<dbReference type="RefSeq" id="WP_369739958.1">
    <property type="nucleotide sequence ID" value="NZ_JBGEDP010000001.1"/>
</dbReference>
<dbReference type="Proteomes" id="UP001564760">
    <property type="component" value="Unassembled WGS sequence"/>
</dbReference>
<sequence length="434" mass="47898">MRARTATTGNAVGPKEADATTKRSYTFAEDSPTAGAVCRLIQTAAPIPAGVSLRVDPGDDMFAYSVNTCATPELAAMAYFRAGISIDDTALQIVKWRCGNLDRVGTFLDFAAGYGRSTHFLAKHLSTERVCIPEIQPDALEFQSREFGVCTLLSEADPDNVDVDATHDVVFVCSLIHLPERTFAPWLRLLWSSVGPGGMVSFSVHDQATVRVATDLPDDGFAFMEPYVRRQIEGAIGLDEALETIRLPRALRFLRDVWIVCNGQWPAGKLCYECAPRGALDELLVAGRTMRLRGWVADLGVASDKRASHLIRDVAVYLNDAESTRVPTALVRPRRNRASRVSGRQDPHAVRLGCNARRSRCRPVGCIRLVRKASSMAGSTRWVSMRAPLRWEQCPSRLSGISGSAIFTGFPRQFTTQDHWAVPRRWSTERCTAQ</sequence>
<evidence type="ECO:0000313" key="2">
    <source>
        <dbReference type="Proteomes" id="UP001564760"/>
    </source>
</evidence>
<dbReference type="InterPro" id="IPR029063">
    <property type="entry name" value="SAM-dependent_MTases_sf"/>
</dbReference>
<evidence type="ECO:0000313" key="1">
    <source>
        <dbReference type="EMBL" id="MEY8017663.1"/>
    </source>
</evidence>